<gene>
    <name evidence="1" type="ORF">NPIL_166211</name>
</gene>
<reference evidence="1" key="1">
    <citation type="submission" date="2020-08" db="EMBL/GenBank/DDBJ databases">
        <title>Multicomponent nature underlies the extraordinary mechanical properties of spider dragline silk.</title>
        <authorList>
            <person name="Kono N."/>
            <person name="Nakamura H."/>
            <person name="Mori M."/>
            <person name="Yoshida Y."/>
            <person name="Ohtoshi R."/>
            <person name="Malay A.D."/>
            <person name="Moran D.A.P."/>
            <person name="Tomita M."/>
            <person name="Numata K."/>
            <person name="Arakawa K."/>
        </authorList>
    </citation>
    <scope>NUCLEOTIDE SEQUENCE</scope>
</reference>
<evidence type="ECO:0000313" key="2">
    <source>
        <dbReference type="Proteomes" id="UP000887013"/>
    </source>
</evidence>
<dbReference type="Proteomes" id="UP000887013">
    <property type="component" value="Unassembled WGS sequence"/>
</dbReference>
<accession>A0A8X6MTG3</accession>
<name>A0A8X6MTG3_NEPPI</name>
<proteinExistence type="predicted"/>
<evidence type="ECO:0000313" key="1">
    <source>
        <dbReference type="EMBL" id="GFS77342.1"/>
    </source>
</evidence>
<keyword evidence="2" id="KW-1185">Reference proteome</keyword>
<comment type="caution">
    <text evidence="1">The sequence shown here is derived from an EMBL/GenBank/DDBJ whole genome shotgun (WGS) entry which is preliminary data.</text>
</comment>
<protein>
    <submittedName>
        <fullName evidence="1">Uncharacterized protein</fullName>
    </submittedName>
</protein>
<dbReference type="EMBL" id="BMAW01002179">
    <property type="protein sequence ID" value="GFS77342.1"/>
    <property type="molecule type" value="Genomic_DNA"/>
</dbReference>
<organism evidence="1 2">
    <name type="scientific">Nephila pilipes</name>
    <name type="common">Giant wood spider</name>
    <name type="synonym">Nephila maculata</name>
    <dbReference type="NCBI Taxonomy" id="299642"/>
    <lineage>
        <taxon>Eukaryota</taxon>
        <taxon>Metazoa</taxon>
        <taxon>Ecdysozoa</taxon>
        <taxon>Arthropoda</taxon>
        <taxon>Chelicerata</taxon>
        <taxon>Arachnida</taxon>
        <taxon>Araneae</taxon>
        <taxon>Araneomorphae</taxon>
        <taxon>Entelegynae</taxon>
        <taxon>Araneoidea</taxon>
        <taxon>Nephilidae</taxon>
        <taxon>Nephila</taxon>
    </lineage>
</organism>
<dbReference type="AlphaFoldDB" id="A0A8X6MTG3"/>
<sequence length="119" mass="14189">MRPFFPNEQQIISEYIHQYLESFMVSFPFSVHSDMSILLLFRKRENEDLNFQEMEKKEAIGEIPTHKKDKKKKVYKENFLGRNPLSLCLCHCLLTKKELETSGTNQGILNSEFEFKSWH</sequence>